<feature type="region of interest" description="Disordered" evidence="1">
    <location>
        <begin position="132"/>
        <end position="161"/>
    </location>
</feature>
<feature type="transmembrane region" description="Helical" evidence="2">
    <location>
        <begin position="57"/>
        <end position="76"/>
    </location>
</feature>
<accession>A0ABN3S634</accession>
<feature type="transmembrane region" description="Helical" evidence="2">
    <location>
        <begin position="108"/>
        <end position="128"/>
    </location>
</feature>
<organism evidence="3 4">
    <name type="scientific">Nonomuraea recticatena</name>
    <dbReference type="NCBI Taxonomy" id="46178"/>
    <lineage>
        <taxon>Bacteria</taxon>
        <taxon>Bacillati</taxon>
        <taxon>Actinomycetota</taxon>
        <taxon>Actinomycetes</taxon>
        <taxon>Streptosporangiales</taxon>
        <taxon>Streptosporangiaceae</taxon>
        <taxon>Nonomuraea</taxon>
    </lineage>
</organism>
<name>A0ABN3S634_9ACTN</name>
<keyword evidence="2" id="KW-1133">Transmembrane helix</keyword>
<evidence type="ECO:0000256" key="2">
    <source>
        <dbReference type="SAM" id="Phobius"/>
    </source>
</evidence>
<protein>
    <submittedName>
        <fullName evidence="3">Uncharacterized protein</fullName>
    </submittedName>
</protein>
<comment type="caution">
    <text evidence="3">The sequence shown here is derived from an EMBL/GenBank/DDBJ whole genome shotgun (WGS) entry which is preliminary data.</text>
</comment>
<keyword evidence="2" id="KW-0812">Transmembrane</keyword>
<feature type="compositionally biased region" description="Basic and acidic residues" evidence="1">
    <location>
        <begin position="134"/>
        <end position="151"/>
    </location>
</feature>
<keyword evidence="2" id="KW-0472">Membrane</keyword>
<dbReference type="EMBL" id="BAAATE010000012">
    <property type="protein sequence ID" value="GAA2668957.1"/>
    <property type="molecule type" value="Genomic_DNA"/>
</dbReference>
<proteinExistence type="predicted"/>
<reference evidence="3 4" key="1">
    <citation type="journal article" date="2019" name="Int. J. Syst. Evol. Microbiol.">
        <title>The Global Catalogue of Microorganisms (GCM) 10K type strain sequencing project: providing services to taxonomists for standard genome sequencing and annotation.</title>
        <authorList>
            <consortium name="The Broad Institute Genomics Platform"/>
            <consortium name="The Broad Institute Genome Sequencing Center for Infectious Disease"/>
            <person name="Wu L."/>
            <person name="Ma J."/>
        </authorList>
    </citation>
    <scope>NUCLEOTIDE SEQUENCE [LARGE SCALE GENOMIC DNA]</scope>
    <source>
        <strain evidence="3 4">JCM 6835</strain>
    </source>
</reference>
<feature type="transmembrane region" description="Helical" evidence="2">
    <location>
        <begin position="34"/>
        <end position="50"/>
    </location>
</feature>
<keyword evidence="4" id="KW-1185">Reference proteome</keyword>
<gene>
    <name evidence="3" type="ORF">GCM10010412_047220</name>
</gene>
<sequence length="161" mass="16199">MIGLAALPVVYYLTEAGAAGLRSGYALQQPDPLGPAWLGAAVAVSGALACAPRLSPLAALVCGLPLTLLGLLFAAAPESAARAVGALPPMDLLAGAAHGSGTAEPPGLLPGVTGLYLVIGGLLVLSALPPSRWRPPEARSRAGDDPSRVRNEAGLSWPRER</sequence>
<dbReference type="Proteomes" id="UP001501666">
    <property type="component" value="Unassembled WGS sequence"/>
</dbReference>
<evidence type="ECO:0000313" key="3">
    <source>
        <dbReference type="EMBL" id="GAA2668957.1"/>
    </source>
</evidence>
<evidence type="ECO:0000313" key="4">
    <source>
        <dbReference type="Proteomes" id="UP001501666"/>
    </source>
</evidence>
<evidence type="ECO:0000256" key="1">
    <source>
        <dbReference type="SAM" id="MobiDB-lite"/>
    </source>
</evidence>